<dbReference type="Proteomes" id="UP000785679">
    <property type="component" value="Unassembled WGS sequence"/>
</dbReference>
<evidence type="ECO:0000313" key="2">
    <source>
        <dbReference type="EMBL" id="TNV86150.1"/>
    </source>
</evidence>
<proteinExistence type="predicted"/>
<dbReference type="EMBL" id="RRYP01001270">
    <property type="protein sequence ID" value="TNV86150.1"/>
    <property type="molecule type" value="Genomic_DNA"/>
</dbReference>
<gene>
    <name evidence="2" type="ORF">FGO68_gene15479</name>
</gene>
<organism evidence="2 3">
    <name type="scientific">Halteria grandinella</name>
    <dbReference type="NCBI Taxonomy" id="5974"/>
    <lineage>
        <taxon>Eukaryota</taxon>
        <taxon>Sar</taxon>
        <taxon>Alveolata</taxon>
        <taxon>Ciliophora</taxon>
        <taxon>Intramacronucleata</taxon>
        <taxon>Spirotrichea</taxon>
        <taxon>Stichotrichia</taxon>
        <taxon>Sporadotrichida</taxon>
        <taxon>Halteriidae</taxon>
        <taxon>Halteria</taxon>
    </lineage>
</organism>
<dbReference type="AlphaFoldDB" id="A0A8J8T909"/>
<reference evidence="2" key="1">
    <citation type="submission" date="2019-06" db="EMBL/GenBank/DDBJ databases">
        <authorList>
            <person name="Zheng W."/>
        </authorList>
    </citation>
    <scope>NUCLEOTIDE SEQUENCE</scope>
    <source>
        <strain evidence="2">QDHG01</strain>
    </source>
</reference>
<keyword evidence="3" id="KW-1185">Reference proteome</keyword>
<evidence type="ECO:0000313" key="3">
    <source>
        <dbReference type="Proteomes" id="UP000785679"/>
    </source>
</evidence>
<evidence type="ECO:0000256" key="1">
    <source>
        <dbReference type="SAM" id="Coils"/>
    </source>
</evidence>
<name>A0A8J8T909_HALGN</name>
<feature type="coiled-coil region" evidence="1">
    <location>
        <begin position="300"/>
        <end position="462"/>
    </location>
</feature>
<sequence>MRLMRNTISVFSNNITTTQSSLGYSSQRRKKQSVDIAPVVMQYQASKSQLNKYPAKLQEVAKPLHSKKQSDWGEMVRNDLVKNDQEILQTIKEKHESLRDVYDMRQYYIKRSVYGRNTTHALSPVNASPKNNPSPHLKNAFLPNTTRDQQFYKTLISFPDVTKPALPPPLCANLETLLQQRDLHIQALSLEMNLVKRENEQLTSLNRQLVHKVDTLSGFIEGEASGRQFYFEHPRKRNSGNIPEILGNHPGNLGNATGAANVTKATESTSKRKVEEMKRNLQTLYERQIGLLKRSFASEIETLHDLVSGLEAQLRDLLDQNTSIKQSFIDYSRQFEHMMQDSELARHDLQQQNQHLKETVSQLTQELRADRGKLGKYMEHKEFNDDDYQELLNEKNKLAKQLKYFESKFKNIDLDTLHSKNQLLQTKLDQTERESLHVSHVIDQLTQSIDKATKMYLKIRKQRELEWDLPAEEANKVDNRDWRKILEMEKKAFKIVEDIANQSAQAAKVGILKRGMMQNKPDTTILSDEDDDILAR</sequence>
<protein>
    <submittedName>
        <fullName evidence="2">Uncharacterized protein</fullName>
    </submittedName>
</protein>
<comment type="caution">
    <text evidence="2">The sequence shown here is derived from an EMBL/GenBank/DDBJ whole genome shotgun (WGS) entry which is preliminary data.</text>
</comment>
<accession>A0A8J8T909</accession>
<keyword evidence="1" id="KW-0175">Coiled coil</keyword>